<dbReference type="PANTHER" id="PTHR43433">
    <property type="entry name" value="HYDROLASE, ALPHA/BETA FOLD FAMILY PROTEIN"/>
    <property type="match status" value="1"/>
</dbReference>
<dbReference type="Pfam" id="PF00561">
    <property type="entry name" value="Abhydrolase_1"/>
    <property type="match status" value="1"/>
</dbReference>
<feature type="domain" description="AB hydrolase-1" evidence="1">
    <location>
        <begin position="23"/>
        <end position="272"/>
    </location>
</feature>
<dbReference type="GO" id="GO:0046503">
    <property type="term" value="P:glycerolipid catabolic process"/>
    <property type="evidence" value="ECO:0007669"/>
    <property type="project" value="TreeGrafter"/>
</dbReference>
<name>A0A0F9MDU8_9ZZZZ</name>
<accession>A0A0F9MDU8</accession>
<dbReference type="InterPro" id="IPR000073">
    <property type="entry name" value="AB_hydrolase_1"/>
</dbReference>
<evidence type="ECO:0000313" key="2">
    <source>
        <dbReference type="EMBL" id="KKM97521.1"/>
    </source>
</evidence>
<dbReference type="Gene3D" id="3.40.50.1820">
    <property type="entry name" value="alpha/beta hydrolase"/>
    <property type="match status" value="1"/>
</dbReference>
<sequence>MSKAKANNIEIEYDTFGDPSSEPFLLIMGLGYQMIRWRVDFCNQLADRGFYVIRFDNRDVGLSTKLEELGVPDIMKASLAIQKGETVEAPYTLEDMAADAIGLLDFLNIEKTHVCGASLGGFIAQILAYKYPQRILTLTSIMSSTGNSELPLAKPEALQILLTPSPTEREAYIELKVKQRRVLFGTGFAYNENTQRQIAAESYDRCYYPQGYSRQLIASLISGDRRSKIATIKVPTLIIHGADDPLMLVEHGKDTAKTIPNSELLIIDGLGHTMEAPGSWPQMIDRITQNAKKIQ</sequence>
<dbReference type="InterPro" id="IPR050471">
    <property type="entry name" value="AB_hydrolase"/>
</dbReference>
<dbReference type="GO" id="GO:0004806">
    <property type="term" value="F:triacylglycerol lipase activity"/>
    <property type="evidence" value="ECO:0007669"/>
    <property type="project" value="TreeGrafter"/>
</dbReference>
<dbReference type="PANTHER" id="PTHR43433:SF5">
    <property type="entry name" value="AB HYDROLASE-1 DOMAIN-CONTAINING PROTEIN"/>
    <property type="match status" value="1"/>
</dbReference>
<dbReference type="InterPro" id="IPR029058">
    <property type="entry name" value="AB_hydrolase_fold"/>
</dbReference>
<reference evidence="2" key="1">
    <citation type="journal article" date="2015" name="Nature">
        <title>Complex archaea that bridge the gap between prokaryotes and eukaryotes.</title>
        <authorList>
            <person name="Spang A."/>
            <person name="Saw J.H."/>
            <person name="Jorgensen S.L."/>
            <person name="Zaremba-Niedzwiedzka K."/>
            <person name="Martijn J."/>
            <person name="Lind A.E."/>
            <person name="van Eijk R."/>
            <person name="Schleper C."/>
            <person name="Guy L."/>
            <person name="Ettema T.J."/>
        </authorList>
    </citation>
    <scope>NUCLEOTIDE SEQUENCE</scope>
</reference>
<dbReference type="EMBL" id="LAZR01005739">
    <property type="protein sequence ID" value="KKM97521.1"/>
    <property type="molecule type" value="Genomic_DNA"/>
</dbReference>
<proteinExistence type="predicted"/>
<evidence type="ECO:0000259" key="1">
    <source>
        <dbReference type="Pfam" id="PF00561"/>
    </source>
</evidence>
<dbReference type="SUPFAM" id="SSF53474">
    <property type="entry name" value="alpha/beta-Hydrolases"/>
    <property type="match status" value="1"/>
</dbReference>
<organism evidence="2">
    <name type="scientific">marine sediment metagenome</name>
    <dbReference type="NCBI Taxonomy" id="412755"/>
    <lineage>
        <taxon>unclassified sequences</taxon>
        <taxon>metagenomes</taxon>
        <taxon>ecological metagenomes</taxon>
    </lineage>
</organism>
<dbReference type="AlphaFoldDB" id="A0A0F9MDU8"/>
<comment type="caution">
    <text evidence="2">The sequence shown here is derived from an EMBL/GenBank/DDBJ whole genome shotgun (WGS) entry which is preliminary data.</text>
</comment>
<protein>
    <recommendedName>
        <fullName evidence="1">AB hydrolase-1 domain-containing protein</fullName>
    </recommendedName>
</protein>
<gene>
    <name evidence="2" type="ORF">LCGC14_1167200</name>
</gene>